<dbReference type="PANTHER" id="PTHR48475">
    <property type="entry name" value="RIBONUCLEASE H"/>
    <property type="match status" value="1"/>
</dbReference>
<dbReference type="InterPro" id="IPR036397">
    <property type="entry name" value="RNaseH_sf"/>
</dbReference>
<dbReference type="SUPFAM" id="SSF53098">
    <property type="entry name" value="Ribonuclease H-like"/>
    <property type="match status" value="1"/>
</dbReference>
<organism evidence="2 3">
    <name type="scientific">Parasponia andersonii</name>
    <name type="common">Sponia andersonii</name>
    <dbReference type="NCBI Taxonomy" id="3476"/>
    <lineage>
        <taxon>Eukaryota</taxon>
        <taxon>Viridiplantae</taxon>
        <taxon>Streptophyta</taxon>
        <taxon>Embryophyta</taxon>
        <taxon>Tracheophyta</taxon>
        <taxon>Spermatophyta</taxon>
        <taxon>Magnoliopsida</taxon>
        <taxon>eudicotyledons</taxon>
        <taxon>Gunneridae</taxon>
        <taxon>Pentapetalae</taxon>
        <taxon>rosids</taxon>
        <taxon>fabids</taxon>
        <taxon>Rosales</taxon>
        <taxon>Cannabaceae</taxon>
        <taxon>Parasponia</taxon>
    </lineage>
</organism>
<accession>A0A2P5CI32</accession>
<reference evidence="3" key="1">
    <citation type="submission" date="2016-06" db="EMBL/GenBank/DDBJ databases">
        <title>Parallel loss of symbiosis genes in relatives of nitrogen-fixing non-legume Parasponia.</title>
        <authorList>
            <person name="Van Velzen R."/>
            <person name="Holmer R."/>
            <person name="Bu F."/>
            <person name="Rutten L."/>
            <person name="Van Zeijl A."/>
            <person name="Liu W."/>
            <person name="Santuari L."/>
            <person name="Cao Q."/>
            <person name="Sharma T."/>
            <person name="Shen D."/>
            <person name="Roswanjaya Y."/>
            <person name="Wardhani T."/>
            <person name="Kalhor M.S."/>
            <person name="Jansen J."/>
            <person name="Van den Hoogen J."/>
            <person name="Gungor B."/>
            <person name="Hartog M."/>
            <person name="Hontelez J."/>
            <person name="Verver J."/>
            <person name="Yang W.-C."/>
            <person name="Schijlen E."/>
            <person name="Repin R."/>
            <person name="Schilthuizen M."/>
            <person name="Schranz E."/>
            <person name="Heidstra R."/>
            <person name="Miyata K."/>
            <person name="Fedorova E."/>
            <person name="Kohlen W."/>
            <person name="Bisseling T."/>
            <person name="Smit S."/>
            <person name="Geurts R."/>
        </authorList>
    </citation>
    <scope>NUCLEOTIDE SEQUENCE [LARGE SCALE GENOMIC DNA]</scope>
    <source>
        <strain evidence="3">cv. WU1-14</strain>
    </source>
</reference>
<dbReference type="InterPro" id="IPR002156">
    <property type="entry name" value="RNaseH_domain"/>
</dbReference>
<dbReference type="Proteomes" id="UP000237105">
    <property type="component" value="Unassembled WGS sequence"/>
</dbReference>
<dbReference type="CDD" id="cd09279">
    <property type="entry name" value="RNase_HI_like"/>
    <property type="match status" value="1"/>
</dbReference>
<evidence type="ECO:0000313" key="3">
    <source>
        <dbReference type="Proteomes" id="UP000237105"/>
    </source>
</evidence>
<dbReference type="Pfam" id="PF13456">
    <property type="entry name" value="RVT_3"/>
    <property type="match status" value="1"/>
</dbReference>
<dbReference type="OrthoDB" id="1166700at2759"/>
<dbReference type="GO" id="GO:0004523">
    <property type="term" value="F:RNA-DNA hybrid ribonuclease activity"/>
    <property type="evidence" value="ECO:0007669"/>
    <property type="project" value="InterPro"/>
</dbReference>
<dbReference type="PANTHER" id="PTHR48475:SF2">
    <property type="entry name" value="RIBONUCLEASE H"/>
    <property type="match status" value="1"/>
</dbReference>
<gene>
    <name evidence="2" type="ORF">PanWU01x14_151020</name>
</gene>
<dbReference type="EMBL" id="JXTB01000128">
    <property type="protein sequence ID" value="PON60684.1"/>
    <property type="molecule type" value="Genomic_DNA"/>
</dbReference>
<feature type="domain" description="RNase H type-1" evidence="1">
    <location>
        <begin position="58"/>
        <end position="133"/>
    </location>
</feature>
<evidence type="ECO:0000313" key="2">
    <source>
        <dbReference type="EMBL" id="PON60684.1"/>
    </source>
</evidence>
<protein>
    <submittedName>
        <fullName evidence="2">Ribonuclease H</fullName>
    </submittedName>
</protein>
<evidence type="ECO:0000259" key="1">
    <source>
        <dbReference type="Pfam" id="PF13456"/>
    </source>
</evidence>
<sequence>MVSVELSQFDINFQPRTTIKGQALTDFIAEFTYDVDLPTKVIEKPAMDLTKLWKLYIDGSSNENRAGAGLMLISPEGHNIHCALRFGFPASNNKAEYEALIAGLKLVQEMRVGMIKVYNDSKLVVCQVIGDYQARGGKMLAYL</sequence>
<dbReference type="Gene3D" id="3.30.420.10">
    <property type="entry name" value="Ribonuclease H-like superfamily/Ribonuclease H"/>
    <property type="match status" value="1"/>
</dbReference>
<name>A0A2P5CI32_PARAD</name>
<keyword evidence="3" id="KW-1185">Reference proteome</keyword>
<dbReference type="InterPro" id="IPR012337">
    <property type="entry name" value="RNaseH-like_sf"/>
</dbReference>
<dbReference type="AlphaFoldDB" id="A0A2P5CI32"/>
<comment type="caution">
    <text evidence="2">The sequence shown here is derived from an EMBL/GenBank/DDBJ whole genome shotgun (WGS) entry which is preliminary data.</text>
</comment>
<dbReference type="GO" id="GO:0003676">
    <property type="term" value="F:nucleic acid binding"/>
    <property type="evidence" value="ECO:0007669"/>
    <property type="project" value="InterPro"/>
</dbReference>
<proteinExistence type="predicted"/>